<feature type="domain" description="PPIase FKBP-type" evidence="3">
    <location>
        <begin position="175"/>
        <end position="266"/>
    </location>
</feature>
<feature type="compositionally biased region" description="Basic and acidic residues" evidence="2">
    <location>
        <begin position="40"/>
        <end position="49"/>
    </location>
</feature>
<dbReference type="InterPro" id="IPR011993">
    <property type="entry name" value="PH-like_dom_sf"/>
</dbReference>
<dbReference type="InterPro" id="IPR001179">
    <property type="entry name" value="PPIase_FKBP_dom"/>
</dbReference>
<keyword evidence="1" id="KW-0697">Rotamase</keyword>
<feature type="region of interest" description="Disordered" evidence="2">
    <location>
        <begin position="396"/>
        <end position="425"/>
    </location>
</feature>
<evidence type="ECO:0000313" key="4">
    <source>
        <dbReference type="EMBL" id="CAG5136070.1"/>
    </source>
</evidence>
<dbReference type="PROSITE" id="PS50059">
    <property type="entry name" value="FKBP_PPIASE"/>
    <property type="match status" value="1"/>
</dbReference>
<keyword evidence="1" id="KW-0413">Isomerase</keyword>
<evidence type="ECO:0000259" key="3">
    <source>
        <dbReference type="PROSITE" id="PS50059"/>
    </source>
</evidence>
<dbReference type="PANTHER" id="PTHR44927:SF1">
    <property type="entry name" value="FK506-BINDING PROTEIN 15"/>
    <property type="match status" value="1"/>
</dbReference>
<feature type="non-terminal residue" evidence="4">
    <location>
        <position position="1"/>
    </location>
</feature>
<proteinExistence type="predicted"/>
<feature type="compositionally biased region" description="Pro residues" evidence="2">
    <location>
        <begin position="276"/>
        <end position="290"/>
    </location>
</feature>
<accession>A0A8S4A6A2</accession>
<name>A0A8S4A6A2_9EUPU</name>
<dbReference type="OrthoDB" id="77911at2759"/>
<dbReference type="AlphaFoldDB" id="A0A8S4A6A2"/>
<dbReference type="Proteomes" id="UP000678393">
    <property type="component" value="Unassembled WGS sequence"/>
</dbReference>
<keyword evidence="5" id="KW-1185">Reference proteome</keyword>
<dbReference type="GO" id="GO:0030426">
    <property type="term" value="C:growth cone"/>
    <property type="evidence" value="ECO:0007669"/>
    <property type="project" value="TreeGrafter"/>
</dbReference>
<dbReference type="InterPro" id="IPR046357">
    <property type="entry name" value="PPIase_dom_sf"/>
</dbReference>
<organism evidence="4 5">
    <name type="scientific">Candidula unifasciata</name>
    <dbReference type="NCBI Taxonomy" id="100452"/>
    <lineage>
        <taxon>Eukaryota</taxon>
        <taxon>Metazoa</taxon>
        <taxon>Spiralia</taxon>
        <taxon>Lophotrochozoa</taxon>
        <taxon>Mollusca</taxon>
        <taxon>Gastropoda</taxon>
        <taxon>Heterobranchia</taxon>
        <taxon>Euthyneura</taxon>
        <taxon>Panpulmonata</taxon>
        <taxon>Eupulmonata</taxon>
        <taxon>Stylommatophora</taxon>
        <taxon>Helicina</taxon>
        <taxon>Helicoidea</taxon>
        <taxon>Geomitridae</taxon>
        <taxon>Candidula</taxon>
    </lineage>
</organism>
<reference evidence="4" key="1">
    <citation type="submission" date="2021-04" db="EMBL/GenBank/DDBJ databases">
        <authorList>
            <consortium name="Molecular Ecology Group"/>
        </authorList>
    </citation>
    <scope>NUCLEOTIDE SEQUENCE</scope>
</reference>
<feature type="region of interest" description="Disordered" evidence="2">
    <location>
        <begin position="15"/>
        <end position="49"/>
    </location>
</feature>
<evidence type="ECO:0000256" key="2">
    <source>
        <dbReference type="SAM" id="MobiDB-lite"/>
    </source>
</evidence>
<sequence>MSAFERKWESKLGTIFGTDNSNHQRSASFTYTPPKQPRKKVADSGKQREETPTVVISSVVHAYNYVDNKYVSQGKVGVALLTSPTTREYRILVYTKQQQLTSAKISPAFVLNIQENNYASFSDESGQTWSVMFEMAEAVEKFAKEVTLARANSEPLTKLLQQDLSLGEGAGIEDGDLVEVRYAGWLLTDGAFGKVFDQSGIDNNFRFKVGKSKVIKGWDQGMLGMKKGGKRLLIIPPALAYGSQGVGERVPPDSALIFEVQVIRIKVQKVESPLESPAPTPAPVPLPSLMPVPDEDDFDEPRVKGRAKSFNDHLLHSPDISKAKLISRMARMGQPMLPPHGAGATQLEDSDDEMTPPHVVYPVPVKPPLPVKPRSKSVIGTSSHLGQVTFQVPNTGLHSSQAMGDSPPLLFSSTDMPHQQPAFLH</sequence>
<gene>
    <name evidence="4" type="ORF">CUNI_LOCUS21628</name>
</gene>
<dbReference type="EMBL" id="CAJHNH020008486">
    <property type="protein sequence ID" value="CAG5136070.1"/>
    <property type="molecule type" value="Genomic_DNA"/>
</dbReference>
<evidence type="ECO:0000256" key="1">
    <source>
        <dbReference type="PROSITE-ProRule" id="PRU00277"/>
    </source>
</evidence>
<dbReference type="Pfam" id="PF00254">
    <property type="entry name" value="FKBP_C"/>
    <property type="match status" value="1"/>
</dbReference>
<dbReference type="Gene3D" id="2.30.29.30">
    <property type="entry name" value="Pleckstrin-homology domain (PH domain)/Phosphotyrosine-binding domain (PTB)"/>
    <property type="match status" value="1"/>
</dbReference>
<dbReference type="PANTHER" id="PTHR44927">
    <property type="entry name" value="FK506-BINDING PROTEIN 15"/>
    <property type="match status" value="1"/>
</dbReference>
<protein>
    <recommendedName>
        <fullName evidence="1">peptidylprolyl isomerase</fullName>
        <ecNumber evidence="1">5.2.1.8</ecNumber>
    </recommendedName>
</protein>
<dbReference type="EC" id="5.2.1.8" evidence="1"/>
<dbReference type="GO" id="GO:0003755">
    <property type="term" value="F:peptidyl-prolyl cis-trans isomerase activity"/>
    <property type="evidence" value="ECO:0007669"/>
    <property type="project" value="UniProtKB-KW"/>
</dbReference>
<evidence type="ECO:0000313" key="5">
    <source>
        <dbReference type="Proteomes" id="UP000678393"/>
    </source>
</evidence>
<feature type="compositionally biased region" description="Polar residues" evidence="2">
    <location>
        <begin position="17"/>
        <end position="33"/>
    </location>
</feature>
<dbReference type="SUPFAM" id="SSF54534">
    <property type="entry name" value="FKBP-like"/>
    <property type="match status" value="1"/>
</dbReference>
<feature type="region of interest" description="Disordered" evidence="2">
    <location>
        <begin position="272"/>
        <end position="291"/>
    </location>
</feature>
<comment type="catalytic activity">
    <reaction evidence="1">
        <text>[protein]-peptidylproline (omega=180) = [protein]-peptidylproline (omega=0)</text>
        <dbReference type="Rhea" id="RHEA:16237"/>
        <dbReference type="Rhea" id="RHEA-COMP:10747"/>
        <dbReference type="Rhea" id="RHEA-COMP:10748"/>
        <dbReference type="ChEBI" id="CHEBI:83833"/>
        <dbReference type="ChEBI" id="CHEBI:83834"/>
        <dbReference type="EC" id="5.2.1.8"/>
    </reaction>
</comment>
<dbReference type="Gene3D" id="3.10.50.40">
    <property type="match status" value="1"/>
</dbReference>
<comment type="caution">
    <text evidence="4">The sequence shown here is derived from an EMBL/GenBank/DDBJ whole genome shotgun (WGS) entry which is preliminary data.</text>
</comment>